<dbReference type="Pfam" id="PF01490">
    <property type="entry name" value="Aa_trans"/>
    <property type="match status" value="1"/>
</dbReference>
<name>A0A835R3D2_VANPL</name>
<keyword evidence="4" id="KW-1133">Transmembrane helix</keyword>
<evidence type="ECO:0000313" key="8">
    <source>
        <dbReference type="Proteomes" id="UP000636800"/>
    </source>
</evidence>
<evidence type="ECO:0000256" key="3">
    <source>
        <dbReference type="ARBA" id="ARBA00022970"/>
    </source>
</evidence>
<keyword evidence="5" id="KW-0472">Membrane</keyword>
<evidence type="ECO:0000256" key="4">
    <source>
        <dbReference type="ARBA" id="ARBA00022989"/>
    </source>
</evidence>
<dbReference type="EMBL" id="JADCNL010000004">
    <property type="protein sequence ID" value="KAG0484866.1"/>
    <property type="molecule type" value="Genomic_DNA"/>
</dbReference>
<organism evidence="7 8">
    <name type="scientific">Vanilla planifolia</name>
    <name type="common">Vanilla</name>
    <dbReference type="NCBI Taxonomy" id="51239"/>
    <lineage>
        <taxon>Eukaryota</taxon>
        <taxon>Viridiplantae</taxon>
        <taxon>Streptophyta</taxon>
        <taxon>Embryophyta</taxon>
        <taxon>Tracheophyta</taxon>
        <taxon>Spermatophyta</taxon>
        <taxon>Magnoliopsida</taxon>
        <taxon>Liliopsida</taxon>
        <taxon>Asparagales</taxon>
        <taxon>Orchidaceae</taxon>
        <taxon>Vanilloideae</taxon>
        <taxon>Vanilleae</taxon>
        <taxon>Vanilla</taxon>
    </lineage>
</organism>
<dbReference type="InterPro" id="IPR013057">
    <property type="entry name" value="AA_transpt_TM"/>
</dbReference>
<dbReference type="AlphaFoldDB" id="A0A835R3D2"/>
<dbReference type="Proteomes" id="UP000636800">
    <property type="component" value="Unassembled WGS sequence"/>
</dbReference>
<proteinExistence type="predicted"/>
<gene>
    <name evidence="7" type="ORF">HPP92_008945</name>
</gene>
<evidence type="ECO:0000256" key="5">
    <source>
        <dbReference type="ARBA" id="ARBA00023136"/>
    </source>
</evidence>
<keyword evidence="2" id="KW-0812">Transmembrane</keyword>
<dbReference type="GO" id="GO:0016020">
    <property type="term" value="C:membrane"/>
    <property type="evidence" value="ECO:0007669"/>
    <property type="project" value="UniProtKB-SubCell"/>
</dbReference>
<feature type="domain" description="Amino acid transporter transmembrane" evidence="6">
    <location>
        <begin position="2"/>
        <end position="50"/>
    </location>
</feature>
<keyword evidence="8" id="KW-1185">Reference proteome</keyword>
<keyword evidence="3" id="KW-0029">Amino-acid transport</keyword>
<evidence type="ECO:0000256" key="2">
    <source>
        <dbReference type="ARBA" id="ARBA00022692"/>
    </source>
</evidence>
<reference evidence="7 8" key="1">
    <citation type="journal article" date="2020" name="Nat. Food">
        <title>A phased Vanilla planifolia genome enables genetic improvement of flavour and production.</title>
        <authorList>
            <person name="Hasing T."/>
            <person name="Tang H."/>
            <person name="Brym M."/>
            <person name="Khazi F."/>
            <person name="Huang T."/>
            <person name="Chambers A.H."/>
        </authorList>
    </citation>
    <scope>NUCLEOTIDE SEQUENCE [LARGE SCALE GENOMIC DNA]</scope>
    <source>
        <tissue evidence="7">Leaf</tissue>
    </source>
</reference>
<comment type="caution">
    <text evidence="7">The sequence shown here is derived from an EMBL/GenBank/DDBJ whole genome shotgun (WGS) entry which is preliminary data.</text>
</comment>
<keyword evidence="3" id="KW-0813">Transport</keyword>
<evidence type="ECO:0000256" key="1">
    <source>
        <dbReference type="ARBA" id="ARBA00004370"/>
    </source>
</evidence>
<sequence length="113" mass="13112">MANMMVVVHVIGSYQIYAMPVFDMIETVLLKKLHFPPGITVRLVARSTYVGNAPYWDLKLDSKPHMHRAWSSVDDRITHWWFKADHYPSKDAWTLETTRSLSSPVPLTKLEKN</sequence>
<comment type="subcellular location">
    <subcellularLocation>
        <location evidence="1">Membrane</location>
    </subcellularLocation>
</comment>
<protein>
    <recommendedName>
        <fullName evidence="6">Amino acid transporter transmembrane domain-containing protein</fullName>
    </recommendedName>
</protein>
<evidence type="ECO:0000313" key="7">
    <source>
        <dbReference type="EMBL" id="KAG0484866.1"/>
    </source>
</evidence>
<dbReference type="OrthoDB" id="1655903at2759"/>
<evidence type="ECO:0000259" key="6">
    <source>
        <dbReference type="Pfam" id="PF01490"/>
    </source>
</evidence>
<dbReference type="GO" id="GO:0006865">
    <property type="term" value="P:amino acid transport"/>
    <property type="evidence" value="ECO:0007669"/>
    <property type="project" value="UniProtKB-KW"/>
</dbReference>
<accession>A0A835R3D2</accession>